<dbReference type="Proteomes" id="UP001159363">
    <property type="component" value="Chromosome 9"/>
</dbReference>
<keyword evidence="2" id="KW-1185">Reference proteome</keyword>
<sequence>MGEISVMYEIDPAAESNDRKIIPVHAARMIRVRRHRANYAEEYYPSTGASNFGQPSARLKRTPRSGEKLGVVNRTGGEQGAERDAVSCDCVICAPPVGSWGWGEGEKKRRLGRHLADVKEGITARARDYVGCRAAHTPEIYFWSVPYTARLSAQWGRGGLVVRLLASQLGESVSIPGRVRSWIFACESHAGRCAWSAGSLAFAFRRCSLLHFTIMGSQDLDVKRRLNLSTPLDAQLSSLWLKAVSHRQILPVGDLAGRRVFSGIYRFPRPCIPAPLRTRLASPPSALKTSLLRASQTSPLHSLASYKLSVDTLDVSQLFHSIWRSFLLTSSCCNACFSSPRPGRADILKSRRSEIESSLQLLFGSDDVFMYKCGAVNDVFGPTCTRLDCSPPTEANRVQSPTGSLRIFANGNRDGRSCWLTGFLGDLPFPPPLHFGAAPFSPHFALTGSQDLVVKSRPSLSQLVHYTYLFAVRTHAAS</sequence>
<organism evidence="1 2">
    <name type="scientific">Dryococelus australis</name>
    <dbReference type="NCBI Taxonomy" id="614101"/>
    <lineage>
        <taxon>Eukaryota</taxon>
        <taxon>Metazoa</taxon>
        <taxon>Ecdysozoa</taxon>
        <taxon>Arthropoda</taxon>
        <taxon>Hexapoda</taxon>
        <taxon>Insecta</taxon>
        <taxon>Pterygota</taxon>
        <taxon>Neoptera</taxon>
        <taxon>Polyneoptera</taxon>
        <taxon>Phasmatodea</taxon>
        <taxon>Verophasmatodea</taxon>
        <taxon>Anareolatae</taxon>
        <taxon>Phasmatidae</taxon>
        <taxon>Eurycanthinae</taxon>
        <taxon>Dryococelus</taxon>
    </lineage>
</organism>
<comment type="caution">
    <text evidence="1">The sequence shown here is derived from an EMBL/GenBank/DDBJ whole genome shotgun (WGS) entry which is preliminary data.</text>
</comment>
<name>A0ABQ9GQ40_9NEOP</name>
<gene>
    <name evidence="1" type="ORF">PR048_024985</name>
</gene>
<proteinExistence type="predicted"/>
<dbReference type="EMBL" id="JARBHB010000010">
    <property type="protein sequence ID" value="KAJ8874143.1"/>
    <property type="molecule type" value="Genomic_DNA"/>
</dbReference>
<accession>A0ABQ9GQ40</accession>
<protein>
    <submittedName>
        <fullName evidence="1">Uncharacterized protein</fullName>
    </submittedName>
</protein>
<evidence type="ECO:0000313" key="2">
    <source>
        <dbReference type="Proteomes" id="UP001159363"/>
    </source>
</evidence>
<evidence type="ECO:0000313" key="1">
    <source>
        <dbReference type="EMBL" id="KAJ8874143.1"/>
    </source>
</evidence>
<reference evidence="1 2" key="1">
    <citation type="submission" date="2023-02" db="EMBL/GenBank/DDBJ databases">
        <title>LHISI_Scaffold_Assembly.</title>
        <authorList>
            <person name="Stuart O.P."/>
            <person name="Cleave R."/>
            <person name="Magrath M.J.L."/>
            <person name="Mikheyev A.S."/>
        </authorList>
    </citation>
    <scope>NUCLEOTIDE SEQUENCE [LARGE SCALE GENOMIC DNA]</scope>
    <source>
        <strain evidence="1">Daus_M_001</strain>
        <tissue evidence="1">Leg muscle</tissue>
    </source>
</reference>